<dbReference type="KEGG" id="schi:SCHIN_v1c03850"/>
<sequence>MTELTLEQKRKVVGGAGIPAAFLNAIGGIVKSGLGFIENMYTDIATTVFLFKHANDYDKLEVKMGNSTIKYDNTQSNKLELENQAKLPEPVFLV</sequence>
<evidence type="ECO:0000313" key="1">
    <source>
        <dbReference type="EMBL" id="QEH61582.1"/>
    </source>
</evidence>
<keyword evidence="2" id="KW-1185">Reference proteome</keyword>
<dbReference type="EMBL" id="CP043026">
    <property type="protein sequence ID" value="QEH61582.1"/>
    <property type="molecule type" value="Genomic_DNA"/>
</dbReference>
<evidence type="ECO:0000313" key="2">
    <source>
        <dbReference type="Proteomes" id="UP000323144"/>
    </source>
</evidence>
<proteinExistence type="predicted"/>
<gene>
    <name evidence="1" type="ORF">SCHIN_v1c03850</name>
</gene>
<dbReference type="Proteomes" id="UP000323144">
    <property type="component" value="Chromosome"/>
</dbReference>
<reference evidence="1 2" key="1">
    <citation type="submission" date="2019-08" db="EMBL/GenBank/DDBJ databases">
        <title>Complete genome sequence of Spiroplasma chinense CCH (DSM 19755).</title>
        <authorList>
            <person name="Shen H.-Y."/>
            <person name="Lin Y.-C."/>
            <person name="Chou L."/>
            <person name="Kuo C.-H."/>
        </authorList>
    </citation>
    <scope>NUCLEOTIDE SEQUENCE [LARGE SCALE GENOMIC DNA]</scope>
    <source>
        <strain evidence="1 2">CCH</strain>
    </source>
</reference>
<dbReference type="AlphaFoldDB" id="A0A5B9Y699"/>
<dbReference type="RefSeq" id="WP_166507974.1">
    <property type="nucleotide sequence ID" value="NZ_CP043026.1"/>
</dbReference>
<organism evidence="1 2">
    <name type="scientific">Spiroplasma chinense</name>
    <dbReference type="NCBI Taxonomy" id="216932"/>
    <lineage>
        <taxon>Bacteria</taxon>
        <taxon>Bacillati</taxon>
        <taxon>Mycoplasmatota</taxon>
        <taxon>Mollicutes</taxon>
        <taxon>Entomoplasmatales</taxon>
        <taxon>Spiroplasmataceae</taxon>
        <taxon>Spiroplasma</taxon>
    </lineage>
</organism>
<name>A0A5B9Y699_9MOLU</name>
<protein>
    <submittedName>
        <fullName evidence="1">Uncharacterized protein</fullName>
    </submittedName>
</protein>
<accession>A0A5B9Y699</accession>